<dbReference type="PANTHER" id="PTHR43298:SF2">
    <property type="entry name" value="FMN_FAD EXPORTER YEEO-RELATED"/>
    <property type="match status" value="1"/>
</dbReference>
<dbReference type="eggNOG" id="COG0534">
    <property type="taxonomic scope" value="Bacteria"/>
</dbReference>
<reference evidence="14 15" key="1">
    <citation type="journal article" date="2011" name="J. Bacteriol.">
        <title>Complete genome sequence of the cellulose-degrading bacterium Cellulosilyticum lentocellum.</title>
        <authorList>
            <consortium name="US DOE Joint Genome Institute"/>
            <person name="Miller D.A."/>
            <person name="Suen G."/>
            <person name="Bruce D."/>
            <person name="Copeland A."/>
            <person name="Cheng J.F."/>
            <person name="Detter C."/>
            <person name="Goodwin L.A."/>
            <person name="Han C.S."/>
            <person name="Hauser L.J."/>
            <person name="Land M.L."/>
            <person name="Lapidus A."/>
            <person name="Lucas S."/>
            <person name="Meincke L."/>
            <person name="Pitluck S."/>
            <person name="Tapia R."/>
            <person name="Teshima H."/>
            <person name="Woyke T."/>
            <person name="Fox B.G."/>
            <person name="Angert E.R."/>
            <person name="Currie C.R."/>
        </authorList>
    </citation>
    <scope>NUCLEOTIDE SEQUENCE [LARGE SCALE GENOMIC DNA]</scope>
    <source>
        <strain evidence="15">ATCC 49066 / DSM 5427 / NCIMB 11756 / RHM5</strain>
    </source>
</reference>
<keyword evidence="5" id="KW-0813">Transport</keyword>
<dbReference type="AlphaFoldDB" id="F2JQH5"/>
<name>F2JQH5_CELLD</name>
<dbReference type="NCBIfam" id="TIGR00797">
    <property type="entry name" value="matE"/>
    <property type="match status" value="1"/>
</dbReference>
<evidence type="ECO:0000313" key="15">
    <source>
        <dbReference type="Proteomes" id="UP000008467"/>
    </source>
</evidence>
<feature type="transmembrane region" description="Helical" evidence="13">
    <location>
        <begin position="147"/>
        <end position="169"/>
    </location>
</feature>
<evidence type="ECO:0000256" key="12">
    <source>
        <dbReference type="ARBA" id="ARBA00031636"/>
    </source>
</evidence>
<feature type="transmembrane region" description="Helical" evidence="13">
    <location>
        <begin position="108"/>
        <end position="135"/>
    </location>
</feature>
<comment type="function">
    <text evidence="1">Multidrug efflux pump.</text>
</comment>
<dbReference type="GO" id="GO:0042910">
    <property type="term" value="F:xenobiotic transmembrane transporter activity"/>
    <property type="evidence" value="ECO:0007669"/>
    <property type="project" value="InterPro"/>
</dbReference>
<evidence type="ECO:0000256" key="11">
    <source>
        <dbReference type="ARBA" id="ARBA00023136"/>
    </source>
</evidence>
<dbReference type="InterPro" id="IPR050222">
    <property type="entry name" value="MATE_MdtK"/>
</dbReference>
<keyword evidence="10" id="KW-0406">Ion transport</keyword>
<dbReference type="InterPro" id="IPR048279">
    <property type="entry name" value="MdtK-like"/>
</dbReference>
<keyword evidence="15" id="KW-1185">Reference proteome</keyword>
<dbReference type="HOGENOM" id="CLU_012893_5_3_9"/>
<feature type="transmembrane region" description="Helical" evidence="13">
    <location>
        <begin position="247"/>
        <end position="267"/>
    </location>
</feature>
<dbReference type="PIRSF" id="PIRSF006603">
    <property type="entry name" value="DinF"/>
    <property type="match status" value="1"/>
</dbReference>
<evidence type="ECO:0000256" key="4">
    <source>
        <dbReference type="ARBA" id="ARBA00020268"/>
    </source>
</evidence>
<evidence type="ECO:0000256" key="2">
    <source>
        <dbReference type="ARBA" id="ARBA00004651"/>
    </source>
</evidence>
<evidence type="ECO:0000256" key="9">
    <source>
        <dbReference type="ARBA" id="ARBA00022989"/>
    </source>
</evidence>
<protein>
    <recommendedName>
        <fullName evidence="4">Probable multidrug resistance protein NorM</fullName>
    </recommendedName>
    <alternativeName>
        <fullName evidence="12">Multidrug-efflux transporter</fullName>
    </alternativeName>
</protein>
<evidence type="ECO:0000256" key="3">
    <source>
        <dbReference type="ARBA" id="ARBA00010199"/>
    </source>
</evidence>
<comment type="subcellular location">
    <subcellularLocation>
        <location evidence="2">Cell membrane</location>
        <topology evidence="2">Multi-pass membrane protein</topology>
    </subcellularLocation>
</comment>
<dbReference type="Proteomes" id="UP000008467">
    <property type="component" value="Chromosome"/>
</dbReference>
<feature type="transmembrane region" description="Helical" evidence="13">
    <location>
        <begin position="60"/>
        <end position="87"/>
    </location>
</feature>
<evidence type="ECO:0000256" key="6">
    <source>
        <dbReference type="ARBA" id="ARBA00022449"/>
    </source>
</evidence>
<dbReference type="GO" id="GO:0015297">
    <property type="term" value="F:antiporter activity"/>
    <property type="evidence" value="ECO:0007669"/>
    <property type="project" value="UniProtKB-KW"/>
</dbReference>
<feature type="transmembrane region" description="Helical" evidence="13">
    <location>
        <begin position="402"/>
        <end position="425"/>
    </location>
</feature>
<feature type="transmembrane region" description="Helical" evidence="13">
    <location>
        <begin position="21"/>
        <end position="40"/>
    </location>
</feature>
<keyword evidence="9 13" id="KW-1133">Transmembrane helix</keyword>
<dbReference type="Pfam" id="PF01554">
    <property type="entry name" value="MatE"/>
    <property type="match status" value="2"/>
</dbReference>
<keyword evidence="11 13" id="KW-0472">Membrane</keyword>
<feature type="transmembrane region" description="Helical" evidence="13">
    <location>
        <begin position="207"/>
        <end position="226"/>
    </location>
</feature>
<evidence type="ECO:0000256" key="10">
    <source>
        <dbReference type="ARBA" id="ARBA00023065"/>
    </source>
</evidence>
<evidence type="ECO:0000256" key="1">
    <source>
        <dbReference type="ARBA" id="ARBA00003408"/>
    </source>
</evidence>
<dbReference type="GO" id="GO:0005886">
    <property type="term" value="C:plasma membrane"/>
    <property type="evidence" value="ECO:0007669"/>
    <property type="project" value="UniProtKB-SubCell"/>
</dbReference>
<evidence type="ECO:0000256" key="13">
    <source>
        <dbReference type="SAM" id="Phobius"/>
    </source>
</evidence>
<evidence type="ECO:0000256" key="7">
    <source>
        <dbReference type="ARBA" id="ARBA00022475"/>
    </source>
</evidence>
<dbReference type="RefSeq" id="WP_013658237.1">
    <property type="nucleotide sequence ID" value="NC_015275.1"/>
</dbReference>
<evidence type="ECO:0000313" key="14">
    <source>
        <dbReference type="EMBL" id="ADZ84959.1"/>
    </source>
</evidence>
<keyword evidence="6" id="KW-0050">Antiport</keyword>
<dbReference type="EMBL" id="CP002582">
    <property type="protein sequence ID" value="ADZ84959.1"/>
    <property type="molecule type" value="Genomic_DNA"/>
</dbReference>
<evidence type="ECO:0000256" key="5">
    <source>
        <dbReference type="ARBA" id="ARBA00022448"/>
    </source>
</evidence>
<feature type="transmembrane region" description="Helical" evidence="13">
    <location>
        <begin position="370"/>
        <end position="390"/>
    </location>
</feature>
<evidence type="ECO:0000256" key="8">
    <source>
        <dbReference type="ARBA" id="ARBA00022692"/>
    </source>
</evidence>
<feature type="transmembrane region" description="Helical" evidence="13">
    <location>
        <begin position="331"/>
        <end position="350"/>
    </location>
</feature>
<comment type="similarity">
    <text evidence="3">Belongs to the multi antimicrobial extrusion (MATE) (TC 2.A.66.1) family.</text>
</comment>
<dbReference type="KEGG" id="cle:Clole_3266"/>
<feature type="transmembrane region" description="Helical" evidence="13">
    <location>
        <begin position="181"/>
        <end position="201"/>
    </location>
</feature>
<sequence>MFSALKNRLYDSSKIDSDNKLFSNKALWVLLFPIIIEQLLNSFMGMADTMMVSNVGSSAISAVSLVDSINVLVIQVFSAMATGATIICSQFLGRGDERRTNKAARQVVLTMVVISVTLTILLISCRSWLLSFIFGQVESEVMADAKVYFLITVLSYPFIALFNAGSAFYRAGGNSKFPMKIAVVSNLLNIIGNIILIFGFHMGVAGAALSTLISRIFCCMVVFYFLGKPKQPIVLNEYLKIRPDFPLIGMILSVGVPAGIENGMFQFGKLAIQSTVSTLGTAAIAAQAMTNILETVNGIAAIGIGIGLMTIVGQCMGAGRKEEAKYYIVKLTGYAEVAIILSCLFAMAITKPITYLAGMEAESAKLCFEMMIAITIVKPFVWVLSFIPAYGMRAAGDVKFSMIVSTLTMWLCRVALCVYLCKVWGFGPIAVWIGMFADWTIRGIIFSTRFFSGKWAEKQVI</sequence>
<proteinExistence type="inferred from homology"/>
<organism evidence="14 15">
    <name type="scientific">Cellulosilyticum lentocellum (strain ATCC 49066 / DSM 5427 / NCIMB 11756 / RHM5)</name>
    <name type="common">Clostridium lentocellum</name>
    <dbReference type="NCBI Taxonomy" id="642492"/>
    <lineage>
        <taxon>Bacteria</taxon>
        <taxon>Bacillati</taxon>
        <taxon>Bacillota</taxon>
        <taxon>Clostridia</taxon>
        <taxon>Lachnospirales</taxon>
        <taxon>Cellulosilyticaceae</taxon>
        <taxon>Cellulosilyticum</taxon>
    </lineage>
</organism>
<gene>
    <name evidence="14" type="ordered locus">Clole_3266</name>
</gene>
<dbReference type="InterPro" id="IPR002528">
    <property type="entry name" value="MATE_fam"/>
</dbReference>
<keyword evidence="8 13" id="KW-0812">Transmembrane</keyword>
<accession>F2JQH5</accession>
<dbReference type="PANTHER" id="PTHR43298">
    <property type="entry name" value="MULTIDRUG RESISTANCE PROTEIN NORM-RELATED"/>
    <property type="match status" value="1"/>
</dbReference>
<dbReference type="GO" id="GO:0006811">
    <property type="term" value="P:monoatomic ion transport"/>
    <property type="evidence" value="ECO:0007669"/>
    <property type="project" value="UniProtKB-KW"/>
</dbReference>
<dbReference type="CDD" id="cd13137">
    <property type="entry name" value="MATE_NorM_like"/>
    <property type="match status" value="1"/>
</dbReference>
<keyword evidence="7" id="KW-1003">Cell membrane</keyword>
<feature type="transmembrane region" description="Helical" evidence="13">
    <location>
        <begin position="299"/>
        <end position="319"/>
    </location>
</feature>